<dbReference type="OrthoDB" id="1913674at2"/>
<dbReference type="EMBL" id="BAUT01000001">
    <property type="protein sequence ID" value="GAE24387.1"/>
    <property type="molecule type" value="Genomic_DNA"/>
</dbReference>
<comment type="caution">
    <text evidence="1">The sequence shown here is derived from an EMBL/GenBank/DDBJ whole genome shotgun (WGS) entry which is preliminary data.</text>
</comment>
<evidence type="ECO:0008006" key="3">
    <source>
        <dbReference type="Google" id="ProtNLM"/>
    </source>
</evidence>
<dbReference type="STRING" id="1236970.JCM9140_305"/>
<dbReference type="AlphaFoldDB" id="W4PXD1"/>
<name>W4PXD1_9BACI</name>
<evidence type="ECO:0000313" key="2">
    <source>
        <dbReference type="Proteomes" id="UP000018890"/>
    </source>
</evidence>
<evidence type="ECO:0000313" key="1">
    <source>
        <dbReference type="EMBL" id="GAE24387.1"/>
    </source>
</evidence>
<protein>
    <recommendedName>
        <fullName evidence="3">Spore coat protein F</fullName>
    </recommendedName>
</protein>
<dbReference type="RefSeq" id="WP_034741235.1">
    <property type="nucleotide sequence ID" value="NZ_BAUT01000001.1"/>
</dbReference>
<gene>
    <name evidence="1" type="ORF">JCM9140_305</name>
</gene>
<accession>W4PXD1</accession>
<keyword evidence="2" id="KW-1185">Reference proteome</keyword>
<organism evidence="1 2">
    <name type="scientific">Halalkalibacter wakoensis JCM 9140</name>
    <dbReference type="NCBI Taxonomy" id="1236970"/>
    <lineage>
        <taxon>Bacteria</taxon>
        <taxon>Bacillati</taxon>
        <taxon>Bacillota</taxon>
        <taxon>Bacilli</taxon>
        <taxon>Bacillales</taxon>
        <taxon>Bacillaceae</taxon>
        <taxon>Halalkalibacter</taxon>
    </lineage>
</organism>
<sequence length="71" mass="8196">MESTQYGIHEITDMRELINFKWACLIQSQARLEQVENPDLKMIIEHSITQGTTTVSQMKDILSRAATQMNQ</sequence>
<dbReference type="Proteomes" id="UP000018890">
    <property type="component" value="Unassembled WGS sequence"/>
</dbReference>
<reference evidence="1" key="1">
    <citation type="journal article" date="2014" name="Genome Announc.">
        <title>Draft Genome Sequences of Three Alkaliphilic Bacillus Strains, Bacillus wakoensis JCM 9140T, Bacillus akibai JCM 9157T, and Bacillus hemicellulosilyticus JCM 9152T.</title>
        <authorList>
            <person name="Yuki M."/>
            <person name="Oshima K."/>
            <person name="Suda W."/>
            <person name="Oshida Y."/>
            <person name="Kitamura K."/>
            <person name="Iida T."/>
            <person name="Hattori M."/>
            <person name="Ohkuma M."/>
        </authorList>
    </citation>
    <scope>NUCLEOTIDE SEQUENCE [LARGE SCALE GENOMIC DNA]</scope>
    <source>
        <strain evidence="1">JCM 9140</strain>
    </source>
</reference>
<proteinExistence type="predicted"/>